<accession>A0ABS5BV33</accession>
<gene>
    <name evidence="2" type="ORF">J8F10_19920</name>
</gene>
<feature type="coiled-coil region" evidence="1">
    <location>
        <begin position="198"/>
        <end position="225"/>
    </location>
</feature>
<name>A0ABS5BV33_9BACT</name>
<keyword evidence="3" id="KW-1185">Reference proteome</keyword>
<evidence type="ECO:0000313" key="2">
    <source>
        <dbReference type="EMBL" id="MBP3957521.1"/>
    </source>
</evidence>
<protein>
    <submittedName>
        <fullName evidence="2">Uncharacterized protein</fullName>
    </submittedName>
</protein>
<dbReference type="RefSeq" id="WP_210656645.1">
    <property type="nucleotide sequence ID" value="NZ_JAGKQQ010000001.1"/>
</dbReference>
<organism evidence="2 3">
    <name type="scientific">Gemmata palustris</name>
    <dbReference type="NCBI Taxonomy" id="2822762"/>
    <lineage>
        <taxon>Bacteria</taxon>
        <taxon>Pseudomonadati</taxon>
        <taxon>Planctomycetota</taxon>
        <taxon>Planctomycetia</taxon>
        <taxon>Gemmatales</taxon>
        <taxon>Gemmataceae</taxon>
        <taxon>Gemmata</taxon>
    </lineage>
</organism>
<proteinExistence type="predicted"/>
<sequence>MPSPRLLVMAHWLFLPDDAIGDIAVLVELTPKQFDLLRNYLDSNEFRPRYAFYTAVADLLGISDESAARLCTFINHVQAQRAKFRHSGSLVPGELESFLQRAVKGKEAEKAKRLLDRIKSLKDHIVKLFSDLPNRDHSVKVRGLESGPLPHLRKFRTFCDLRPVYDAAANKIVQYLPIITLSLTTHRAESDAYEEVVIQLAEGDLAEFQEQFQRLTKKLTLLKEEYTFSDDTQEGDES</sequence>
<comment type="caution">
    <text evidence="2">The sequence shown here is derived from an EMBL/GenBank/DDBJ whole genome shotgun (WGS) entry which is preliminary data.</text>
</comment>
<keyword evidence="1" id="KW-0175">Coiled coil</keyword>
<dbReference type="EMBL" id="JAGKQQ010000001">
    <property type="protein sequence ID" value="MBP3957521.1"/>
    <property type="molecule type" value="Genomic_DNA"/>
</dbReference>
<reference evidence="2 3" key="1">
    <citation type="submission" date="2021-04" db="EMBL/GenBank/DDBJ databases">
        <authorList>
            <person name="Ivanova A."/>
        </authorList>
    </citation>
    <scope>NUCLEOTIDE SEQUENCE [LARGE SCALE GENOMIC DNA]</scope>
    <source>
        <strain evidence="2 3">G18</strain>
    </source>
</reference>
<evidence type="ECO:0000313" key="3">
    <source>
        <dbReference type="Proteomes" id="UP000676565"/>
    </source>
</evidence>
<dbReference type="Proteomes" id="UP000676565">
    <property type="component" value="Unassembled WGS sequence"/>
</dbReference>
<evidence type="ECO:0000256" key="1">
    <source>
        <dbReference type="SAM" id="Coils"/>
    </source>
</evidence>